<dbReference type="EMBL" id="OY731399">
    <property type="protein sequence ID" value="CAJ1931337.1"/>
    <property type="molecule type" value="Genomic_DNA"/>
</dbReference>
<dbReference type="AlphaFoldDB" id="A0AA86VCD1"/>
<name>A0AA86VCD1_9FABA</name>
<dbReference type="Gramene" id="rna-AYBTSS11_LOCUS5197">
    <property type="protein sequence ID" value="CAJ1931337.1"/>
    <property type="gene ID" value="gene-AYBTSS11_LOCUS5197"/>
</dbReference>
<evidence type="ECO:0000313" key="2">
    <source>
        <dbReference type="Proteomes" id="UP001189624"/>
    </source>
</evidence>
<evidence type="ECO:0000313" key="1">
    <source>
        <dbReference type="EMBL" id="CAJ1931337.1"/>
    </source>
</evidence>
<dbReference type="Proteomes" id="UP001189624">
    <property type="component" value="Chromosome 2"/>
</dbReference>
<proteinExistence type="predicted"/>
<protein>
    <submittedName>
        <fullName evidence="1">Uncharacterized protein</fullName>
    </submittedName>
</protein>
<reference evidence="1" key="1">
    <citation type="submission" date="2023-10" db="EMBL/GenBank/DDBJ databases">
        <authorList>
            <person name="Domelevo Entfellner J.-B."/>
        </authorList>
    </citation>
    <scope>NUCLEOTIDE SEQUENCE</scope>
</reference>
<sequence>MDMLVGEIRVCRPLHLIYLTHAITKTCTKGLHYIILCGPQFKHAALTDAQHPLKQAKHLKRVIGNAQVRGVGKRHEKRKMQVSEKAYIDATEEVPAS</sequence>
<gene>
    <name evidence="1" type="ORF">AYBTSS11_LOCUS5197</name>
</gene>
<keyword evidence="2" id="KW-1185">Reference proteome</keyword>
<accession>A0AA86VCD1</accession>
<organism evidence="1 2">
    <name type="scientific">Sphenostylis stenocarpa</name>
    <dbReference type="NCBI Taxonomy" id="92480"/>
    <lineage>
        <taxon>Eukaryota</taxon>
        <taxon>Viridiplantae</taxon>
        <taxon>Streptophyta</taxon>
        <taxon>Embryophyta</taxon>
        <taxon>Tracheophyta</taxon>
        <taxon>Spermatophyta</taxon>
        <taxon>Magnoliopsida</taxon>
        <taxon>eudicotyledons</taxon>
        <taxon>Gunneridae</taxon>
        <taxon>Pentapetalae</taxon>
        <taxon>rosids</taxon>
        <taxon>fabids</taxon>
        <taxon>Fabales</taxon>
        <taxon>Fabaceae</taxon>
        <taxon>Papilionoideae</taxon>
        <taxon>50 kb inversion clade</taxon>
        <taxon>NPAAA clade</taxon>
        <taxon>indigoferoid/millettioid clade</taxon>
        <taxon>Phaseoleae</taxon>
        <taxon>Sphenostylis</taxon>
    </lineage>
</organism>